<organism evidence="6 7">
    <name type="scientific">Gryllotalpicola koreensis</name>
    <dbReference type="NCBI Taxonomy" id="993086"/>
    <lineage>
        <taxon>Bacteria</taxon>
        <taxon>Bacillati</taxon>
        <taxon>Actinomycetota</taxon>
        <taxon>Actinomycetes</taxon>
        <taxon>Micrococcales</taxon>
        <taxon>Microbacteriaceae</taxon>
        <taxon>Gryllotalpicola</taxon>
    </lineage>
</organism>
<keyword evidence="7" id="KW-1185">Reference proteome</keyword>
<dbReference type="Proteomes" id="UP001501079">
    <property type="component" value="Unassembled WGS sequence"/>
</dbReference>
<dbReference type="InterPro" id="IPR005471">
    <property type="entry name" value="Tscrpt_reg_IclR_N"/>
</dbReference>
<reference evidence="7" key="1">
    <citation type="journal article" date="2019" name="Int. J. Syst. Evol. Microbiol.">
        <title>The Global Catalogue of Microorganisms (GCM) 10K type strain sequencing project: providing services to taxonomists for standard genome sequencing and annotation.</title>
        <authorList>
            <consortium name="The Broad Institute Genomics Platform"/>
            <consortium name="The Broad Institute Genome Sequencing Center for Infectious Disease"/>
            <person name="Wu L."/>
            <person name="Ma J."/>
        </authorList>
    </citation>
    <scope>NUCLEOTIDE SEQUENCE [LARGE SCALE GENOMIC DNA]</scope>
    <source>
        <strain evidence="7">JCM 17591</strain>
    </source>
</reference>
<keyword evidence="3" id="KW-0804">Transcription</keyword>
<evidence type="ECO:0000313" key="7">
    <source>
        <dbReference type="Proteomes" id="UP001501079"/>
    </source>
</evidence>
<comment type="caution">
    <text evidence="6">The sequence shown here is derived from an EMBL/GenBank/DDBJ whole genome shotgun (WGS) entry which is preliminary data.</text>
</comment>
<dbReference type="PANTHER" id="PTHR30136:SF24">
    <property type="entry name" value="HTH-TYPE TRANSCRIPTIONAL REPRESSOR ALLR"/>
    <property type="match status" value="1"/>
</dbReference>
<keyword evidence="1" id="KW-0805">Transcription regulation</keyword>
<evidence type="ECO:0000256" key="2">
    <source>
        <dbReference type="ARBA" id="ARBA00023125"/>
    </source>
</evidence>
<dbReference type="Gene3D" id="1.10.10.10">
    <property type="entry name" value="Winged helix-like DNA-binding domain superfamily/Winged helix DNA-binding domain"/>
    <property type="match status" value="1"/>
</dbReference>
<dbReference type="Gene3D" id="3.30.450.40">
    <property type="match status" value="1"/>
</dbReference>
<feature type="domain" description="IclR-ED" evidence="5">
    <location>
        <begin position="72"/>
        <end position="256"/>
    </location>
</feature>
<accession>A0ABP7ZRU9</accession>
<dbReference type="InterPro" id="IPR050707">
    <property type="entry name" value="HTH_MetabolicPath_Reg"/>
</dbReference>
<protein>
    <submittedName>
        <fullName evidence="6">IclR family transcriptional regulator</fullName>
    </submittedName>
</protein>
<dbReference type="RefSeq" id="WP_344751655.1">
    <property type="nucleotide sequence ID" value="NZ_BAABBW010000001.1"/>
</dbReference>
<keyword evidence="2" id="KW-0238">DNA-binding</keyword>
<sequence>MAGGARDEGEGVLQRALRLLGAFNEDEIELSAAQLARRSGLPRSTAHRLAGELEAIGFLSRTDSGGYAVGTRLWELGELSPLSVRLREGALPFLERLYEASGENVHLAVLDGAGPATAEALYVARVAGESSIPTLSRMGGRLPLHTTGVGKALLATRDDVWLDGFFSRALERETVFSVTDERRLRAELAEARERGYATTRQEMTLGNISIAAALPGIPGLPQAAVGIVGHIARSDERRLGPLVMRAARDIAGAVGGPEIAVAPRSRRGARGR</sequence>
<dbReference type="InterPro" id="IPR014757">
    <property type="entry name" value="Tscrpt_reg_IclR_C"/>
</dbReference>
<name>A0ABP7ZRU9_9MICO</name>
<dbReference type="PANTHER" id="PTHR30136">
    <property type="entry name" value="HELIX-TURN-HELIX TRANSCRIPTIONAL REGULATOR, ICLR FAMILY"/>
    <property type="match status" value="1"/>
</dbReference>
<dbReference type="InterPro" id="IPR036390">
    <property type="entry name" value="WH_DNA-bd_sf"/>
</dbReference>
<dbReference type="Pfam" id="PF09339">
    <property type="entry name" value="HTH_IclR"/>
    <property type="match status" value="1"/>
</dbReference>
<evidence type="ECO:0000259" key="4">
    <source>
        <dbReference type="PROSITE" id="PS51077"/>
    </source>
</evidence>
<proteinExistence type="predicted"/>
<dbReference type="InterPro" id="IPR036388">
    <property type="entry name" value="WH-like_DNA-bd_sf"/>
</dbReference>
<evidence type="ECO:0000256" key="3">
    <source>
        <dbReference type="ARBA" id="ARBA00023163"/>
    </source>
</evidence>
<dbReference type="PROSITE" id="PS51077">
    <property type="entry name" value="HTH_ICLR"/>
    <property type="match status" value="1"/>
</dbReference>
<evidence type="ECO:0000313" key="6">
    <source>
        <dbReference type="EMBL" id="GAA4168815.1"/>
    </source>
</evidence>
<gene>
    <name evidence="6" type="ORF">GCM10022287_04600</name>
</gene>
<dbReference type="Pfam" id="PF01614">
    <property type="entry name" value="IclR_C"/>
    <property type="match status" value="1"/>
</dbReference>
<dbReference type="SUPFAM" id="SSF55781">
    <property type="entry name" value="GAF domain-like"/>
    <property type="match status" value="1"/>
</dbReference>
<dbReference type="EMBL" id="BAABBW010000001">
    <property type="protein sequence ID" value="GAA4168815.1"/>
    <property type="molecule type" value="Genomic_DNA"/>
</dbReference>
<feature type="domain" description="HTH iclR-type" evidence="4">
    <location>
        <begin position="10"/>
        <end position="71"/>
    </location>
</feature>
<dbReference type="SMART" id="SM00346">
    <property type="entry name" value="HTH_ICLR"/>
    <property type="match status" value="1"/>
</dbReference>
<dbReference type="PROSITE" id="PS51078">
    <property type="entry name" value="ICLR_ED"/>
    <property type="match status" value="1"/>
</dbReference>
<dbReference type="InterPro" id="IPR029016">
    <property type="entry name" value="GAF-like_dom_sf"/>
</dbReference>
<dbReference type="SUPFAM" id="SSF46785">
    <property type="entry name" value="Winged helix' DNA-binding domain"/>
    <property type="match status" value="1"/>
</dbReference>
<evidence type="ECO:0000256" key="1">
    <source>
        <dbReference type="ARBA" id="ARBA00023015"/>
    </source>
</evidence>
<evidence type="ECO:0000259" key="5">
    <source>
        <dbReference type="PROSITE" id="PS51078"/>
    </source>
</evidence>